<dbReference type="PANTHER" id="PTHR12050:SF0">
    <property type="entry name" value="RH04491P"/>
    <property type="match status" value="1"/>
</dbReference>
<dbReference type="Proteomes" id="UP000011083">
    <property type="component" value="Unassembled WGS sequence"/>
</dbReference>
<evidence type="ECO:0000256" key="1">
    <source>
        <dbReference type="ARBA" id="ARBA00004141"/>
    </source>
</evidence>
<gene>
    <name evidence="7" type="ORF">ACA1_063610</name>
</gene>
<dbReference type="OMA" id="ICARCAN"/>
<sequence length="136" mass="14818">MLAVGVTLGILACALWANWWPLFVVGCFLFAPLPHILFGWCYSDDFAGFVDERSRGLKDVADFLTGSALAAGFGLPIILMHTDVHAWLNRATVLPGQQIDLGPMFMSMVGGAVVYLSVVAYVYVCHKGQEEADFSM</sequence>
<name>L8GXE6_ACACF</name>
<comment type="similarity">
    <text evidence="2">Belongs to the OB-RGRP/VPS55 family.</text>
</comment>
<dbReference type="OrthoDB" id="14246at2759"/>
<dbReference type="EMBL" id="KB007974">
    <property type="protein sequence ID" value="ELR17597.1"/>
    <property type="molecule type" value="Genomic_DNA"/>
</dbReference>
<keyword evidence="8" id="KW-1185">Reference proteome</keyword>
<evidence type="ECO:0000256" key="2">
    <source>
        <dbReference type="ARBA" id="ARBA00005645"/>
    </source>
</evidence>
<dbReference type="GeneID" id="14917801"/>
<dbReference type="Pfam" id="PF04133">
    <property type="entry name" value="Vps55"/>
    <property type="match status" value="1"/>
</dbReference>
<dbReference type="RefSeq" id="XP_004339610.1">
    <property type="nucleotide sequence ID" value="XM_004339562.1"/>
</dbReference>
<keyword evidence="5 6" id="KW-0472">Membrane</keyword>
<evidence type="ECO:0000313" key="8">
    <source>
        <dbReference type="Proteomes" id="UP000011083"/>
    </source>
</evidence>
<dbReference type="KEGG" id="acan:ACA1_063610"/>
<proteinExistence type="inferred from homology"/>
<evidence type="ECO:0000313" key="7">
    <source>
        <dbReference type="EMBL" id="ELR17597.1"/>
    </source>
</evidence>
<accession>L8GXE6</accession>
<dbReference type="PANTHER" id="PTHR12050">
    <property type="entry name" value="LEPTIN RECEPTOR-RELATED"/>
    <property type="match status" value="1"/>
</dbReference>
<dbReference type="AlphaFoldDB" id="L8GXE6"/>
<comment type="subcellular location">
    <subcellularLocation>
        <location evidence="1">Membrane</location>
        <topology evidence="1">Multi-pass membrane protein</topology>
    </subcellularLocation>
</comment>
<evidence type="ECO:0000256" key="5">
    <source>
        <dbReference type="ARBA" id="ARBA00023136"/>
    </source>
</evidence>
<dbReference type="VEuPathDB" id="AmoebaDB:ACA1_063610"/>
<feature type="transmembrane region" description="Helical" evidence="6">
    <location>
        <begin position="101"/>
        <end position="124"/>
    </location>
</feature>
<reference evidence="7 8" key="1">
    <citation type="journal article" date="2013" name="Genome Biol.">
        <title>Genome of Acanthamoeba castellanii highlights extensive lateral gene transfer and early evolution of tyrosine kinase signaling.</title>
        <authorList>
            <person name="Clarke M."/>
            <person name="Lohan A.J."/>
            <person name="Liu B."/>
            <person name="Lagkouvardos I."/>
            <person name="Roy S."/>
            <person name="Zafar N."/>
            <person name="Bertelli C."/>
            <person name="Schilde C."/>
            <person name="Kianianmomeni A."/>
            <person name="Burglin T.R."/>
            <person name="Frech C."/>
            <person name="Turcotte B."/>
            <person name="Kopec K.O."/>
            <person name="Synnott J.M."/>
            <person name="Choo C."/>
            <person name="Paponov I."/>
            <person name="Finkler A."/>
            <person name="Soon Heng Tan C."/>
            <person name="Hutchins A.P."/>
            <person name="Weinmeier T."/>
            <person name="Rattei T."/>
            <person name="Chu J.S."/>
            <person name="Gimenez G."/>
            <person name="Irimia M."/>
            <person name="Rigden D.J."/>
            <person name="Fitzpatrick D.A."/>
            <person name="Lorenzo-Morales J."/>
            <person name="Bateman A."/>
            <person name="Chiu C.H."/>
            <person name="Tang P."/>
            <person name="Hegemann P."/>
            <person name="Fromm H."/>
            <person name="Raoult D."/>
            <person name="Greub G."/>
            <person name="Miranda-Saavedra D."/>
            <person name="Chen N."/>
            <person name="Nash P."/>
            <person name="Ginger M.L."/>
            <person name="Horn M."/>
            <person name="Schaap P."/>
            <person name="Caler L."/>
            <person name="Loftus B."/>
        </authorList>
    </citation>
    <scope>NUCLEOTIDE SEQUENCE [LARGE SCALE GENOMIC DNA]</scope>
    <source>
        <strain evidence="7 8">Neff</strain>
    </source>
</reference>
<evidence type="ECO:0000256" key="6">
    <source>
        <dbReference type="SAM" id="Phobius"/>
    </source>
</evidence>
<keyword evidence="4 6" id="KW-1133">Transmembrane helix</keyword>
<dbReference type="GO" id="GO:0032511">
    <property type="term" value="P:late endosome to vacuole transport via multivesicular body sorting pathway"/>
    <property type="evidence" value="ECO:0007669"/>
    <property type="project" value="TreeGrafter"/>
</dbReference>
<dbReference type="STRING" id="1257118.L8GXE6"/>
<dbReference type="GO" id="GO:0016020">
    <property type="term" value="C:membrane"/>
    <property type="evidence" value="ECO:0007669"/>
    <property type="project" value="UniProtKB-SubCell"/>
</dbReference>
<feature type="transmembrane region" description="Helical" evidence="6">
    <location>
        <begin position="63"/>
        <end position="81"/>
    </location>
</feature>
<evidence type="ECO:0000256" key="4">
    <source>
        <dbReference type="ARBA" id="ARBA00022989"/>
    </source>
</evidence>
<protein>
    <submittedName>
        <fullName evidence="7">Vacuolar protein sorting 55 protein</fullName>
    </submittedName>
</protein>
<organism evidence="7 8">
    <name type="scientific">Acanthamoeba castellanii (strain ATCC 30010 / Neff)</name>
    <dbReference type="NCBI Taxonomy" id="1257118"/>
    <lineage>
        <taxon>Eukaryota</taxon>
        <taxon>Amoebozoa</taxon>
        <taxon>Discosea</taxon>
        <taxon>Longamoebia</taxon>
        <taxon>Centramoebida</taxon>
        <taxon>Acanthamoebidae</taxon>
        <taxon>Acanthamoeba</taxon>
    </lineage>
</organism>
<dbReference type="GO" id="GO:0005768">
    <property type="term" value="C:endosome"/>
    <property type="evidence" value="ECO:0007669"/>
    <property type="project" value="TreeGrafter"/>
</dbReference>
<evidence type="ECO:0000256" key="3">
    <source>
        <dbReference type="ARBA" id="ARBA00022692"/>
    </source>
</evidence>
<feature type="transmembrane region" description="Helical" evidence="6">
    <location>
        <begin position="20"/>
        <end position="42"/>
    </location>
</feature>
<dbReference type="InterPro" id="IPR007262">
    <property type="entry name" value="Vps55/LEPROT"/>
</dbReference>
<keyword evidence="3 6" id="KW-0812">Transmembrane</keyword>